<reference evidence="3 4" key="1">
    <citation type="submission" date="2018-01" db="EMBL/GenBank/DDBJ databases">
        <title>The draft genome sequence of Halioglobus lutimaris HF004.</title>
        <authorList>
            <person name="Du Z.-J."/>
            <person name="Shi M.-J."/>
        </authorList>
    </citation>
    <scope>NUCLEOTIDE SEQUENCE [LARGE SCALE GENOMIC DNA]</scope>
    <source>
        <strain evidence="3 4">HF004</strain>
    </source>
</reference>
<dbReference type="RefSeq" id="WP_101518838.1">
    <property type="nucleotide sequence ID" value="NZ_PKUS01000032.1"/>
</dbReference>
<sequence>MVAKTPIRHSNSGEGPPVILMHGLFGAGNNLGALARSLADRFCVYSLDLPNHGRSAWMKNAALQRMAGAVSTWMDDEGLESAALAGHSLGGKVAMELALAQPQKVDALVVADIAPVAYPPRHDAVFAALDAVVAGACRSREEASGIMAQYLGEPGVIQFLLMSLQRGDDGVYNWRFNLEGIKQDYAALRAEPDVIEAYAGPVLFVKGGESDYILPEHRARVLELFPRAQLEIMADCGHWLHAQQPAVFNDIVGRFLDRTLAGPKQAPR</sequence>
<dbReference type="GO" id="GO:0016787">
    <property type="term" value="F:hydrolase activity"/>
    <property type="evidence" value="ECO:0007669"/>
    <property type="project" value="UniProtKB-KW"/>
</dbReference>
<dbReference type="Proteomes" id="UP000235005">
    <property type="component" value="Unassembled WGS sequence"/>
</dbReference>
<dbReference type="Pfam" id="PF12697">
    <property type="entry name" value="Abhydrolase_6"/>
    <property type="match status" value="1"/>
</dbReference>
<evidence type="ECO:0000259" key="2">
    <source>
        <dbReference type="Pfam" id="PF12697"/>
    </source>
</evidence>
<feature type="domain" description="AB hydrolase-1" evidence="2">
    <location>
        <begin position="18"/>
        <end position="250"/>
    </location>
</feature>
<organism evidence="3 4">
    <name type="scientific">Pseudohalioglobus lutimaris</name>
    <dbReference type="NCBI Taxonomy" id="1737061"/>
    <lineage>
        <taxon>Bacteria</taxon>
        <taxon>Pseudomonadati</taxon>
        <taxon>Pseudomonadota</taxon>
        <taxon>Gammaproteobacteria</taxon>
        <taxon>Cellvibrionales</taxon>
        <taxon>Halieaceae</taxon>
        <taxon>Pseudohalioglobus</taxon>
    </lineage>
</organism>
<dbReference type="PRINTS" id="PR00111">
    <property type="entry name" value="ABHYDROLASE"/>
</dbReference>
<evidence type="ECO:0000256" key="1">
    <source>
        <dbReference type="ARBA" id="ARBA00022801"/>
    </source>
</evidence>
<dbReference type="PANTHER" id="PTHR46118:SF4">
    <property type="entry name" value="PROTEIN ABHD11"/>
    <property type="match status" value="1"/>
</dbReference>
<dbReference type="PANTHER" id="PTHR46118">
    <property type="entry name" value="PROTEIN ABHD11"/>
    <property type="match status" value="1"/>
</dbReference>
<evidence type="ECO:0000313" key="3">
    <source>
        <dbReference type="EMBL" id="PLW67308.1"/>
    </source>
</evidence>
<name>A0A2N5WYM4_9GAMM</name>
<dbReference type="EMBL" id="PKUS01000032">
    <property type="protein sequence ID" value="PLW67308.1"/>
    <property type="molecule type" value="Genomic_DNA"/>
</dbReference>
<keyword evidence="1 3" id="KW-0378">Hydrolase</keyword>
<evidence type="ECO:0000313" key="4">
    <source>
        <dbReference type="Proteomes" id="UP000235005"/>
    </source>
</evidence>
<dbReference type="Gene3D" id="3.40.50.1820">
    <property type="entry name" value="alpha/beta hydrolase"/>
    <property type="match status" value="1"/>
</dbReference>
<proteinExistence type="predicted"/>
<keyword evidence="4" id="KW-1185">Reference proteome</keyword>
<comment type="caution">
    <text evidence="3">The sequence shown here is derived from an EMBL/GenBank/DDBJ whole genome shotgun (WGS) entry which is preliminary data.</text>
</comment>
<gene>
    <name evidence="3" type="ORF">C0039_17885</name>
</gene>
<accession>A0A2N5WYM4</accession>
<dbReference type="SUPFAM" id="SSF53474">
    <property type="entry name" value="alpha/beta-Hydrolases"/>
    <property type="match status" value="1"/>
</dbReference>
<dbReference type="AlphaFoldDB" id="A0A2N5WYM4"/>
<protein>
    <submittedName>
        <fullName evidence="3">Alpha/beta hydrolase</fullName>
    </submittedName>
</protein>
<dbReference type="InterPro" id="IPR029058">
    <property type="entry name" value="AB_hydrolase_fold"/>
</dbReference>
<dbReference type="InterPro" id="IPR000073">
    <property type="entry name" value="AB_hydrolase_1"/>
</dbReference>
<dbReference type="OrthoDB" id="9808398at2"/>